<accession>A0ABP8P0P1</accession>
<dbReference type="Proteomes" id="UP001500731">
    <property type="component" value="Unassembled WGS sequence"/>
</dbReference>
<evidence type="ECO:0000313" key="1">
    <source>
        <dbReference type="EMBL" id="GAA4477396.1"/>
    </source>
</evidence>
<dbReference type="EMBL" id="BAABGP010000002">
    <property type="protein sequence ID" value="GAA4477396.1"/>
    <property type="molecule type" value="Genomic_DNA"/>
</dbReference>
<protein>
    <submittedName>
        <fullName evidence="1">Uncharacterized protein</fullName>
    </submittedName>
</protein>
<sequence>MGTARPFLSQGSASVRCVETVWIVYHDSGPDNNILGVFGNEEEAHEYQELMAPQFEKGVLMTPFPVPWRQGTTEVQIG</sequence>
<evidence type="ECO:0000313" key="2">
    <source>
        <dbReference type="Proteomes" id="UP001500731"/>
    </source>
</evidence>
<keyword evidence="2" id="KW-1185">Reference proteome</keyword>
<reference evidence="2" key="1">
    <citation type="journal article" date="2019" name="Int. J. Syst. Evol. Microbiol.">
        <title>The Global Catalogue of Microorganisms (GCM) 10K type strain sequencing project: providing services to taxonomists for standard genome sequencing and annotation.</title>
        <authorList>
            <consortium name="The Broad Institute Genomics Platform"/>
            <consortium name="The Broad Institute Genome Sequencing Center for Infectious Disease"/>
            <person name="Wu L."/>
            <person name="Ma J."/>
        </authorList>
    </citation>
    <scope>NUCLEOTIDE SEQUENCE [LARGE SCALE GENOMIC DNA]</scope>
    <source>
        <strain evidence="2">JCM 17839</strain>
    </source>
</reference>
<proteinExistence type="predicted"/>
<comment type="caution">
    <text evidence="1">The sequence shown here is derived from an EMBL/GenBank/DDBJ whole genome shotgun (WGS) entry which is preliminary data.</text>
</comment>
<organism evidence="1 2">
    <name type="scientific">Microbacterium panaciterrae</name>
    <dbReference type="NCBI Taxonomy" id="985759"/>
    <lineage>
        <taxon>Bacteria</taxon>
        <taxon>Bacillati</taxon>
        <taxon>Actinomycetota</taxon>
        <taxon>Actinomycetes</taxon>
        <taxon>Micrococcales</taxon>
        <taxon>Microbacteriaceae</taxon>
        <taxon>Microbacterium</taxon>
    </lineage>
</organism>
<gene>
    <name evidence="1" type="ORF">GCM10023171_00020</name>
</gene>
<name>A0ABP8P0P1_9MICO</name>